<dbReference type="Gene3D" id="1.10.2010.10">
    <property type="entry name" value="Crustacean CHH/MIH/GIH neurohormone"/>
    <property type="match status" value="1"/>
</dbReference>
<dbReference type="Proteomes" id="UP000582659">
    <property type="component" value="Unassembled WGS sequence"/>
</dbReference>
<proteinExistence type="inferred from homology"/>
<dbReference type="InterPro" id="IPR031098">
    <property type="entry name" value="Crust_neurohorm"/>
</dbReference>
<dbReference type="AlphaFoldDB" id="A0A7I8WS33"/>
<sequence>MHFKLAILLLVVAVHAQYQYHNVIDVKSWRYAMDQSKTAECHIHANEALHVVLDRICQLCHEMYSHENPNFRSECRANCFKSWRFTSCMNVFKPY</sequence>
<feature type="disulfide bond" evidence="2">
    <location>
        <begin position="60"/>
        <end position="88"/>
    </location>
</feature>
<comment type="caution">
    <text evidence="4">The sequence shown here is derived from an EMBL/GenBank/DDBJ whole genome shotgun (WGS) entry which is preliminary data.</text>
</comment>
<accession>A0A7I8WS33</accession>
<reference evidence="4" key="1">
    <citation type="submission" date="2020-09" db="EMBL/GenBank/DDBJ databases">
        <authorList>
            <person name="Kikuchi T."/>
        </authorList>
    </citation>
    <scope>NUCLEOTIDE SEQUENCE</scope>
    <source>
        <strain evidence="4">Ka4C1</strain>
    </source>
</reference>
<dbReference type="OrthoDB" id="6365952at2759"/>
<keyword evidence="2" id="KW-1015">Disulfide bond</keyword>
<evidence type="ECO:0000256" key="2">
    <source>
        <dbReference type="PIRSR" id="PIRSR631098-51"/>
    </source>
</evidence>
<dbReference type="Pfam" id="PF01147">
    <property type="entry name" value="Crust_neurohorm"/>
    <property type="match status" value="1"/>
</dbReference>
<dbReference type="EMBL" id="CAJFDI010000004">
    <property type="protein sequence ID" value="CAD5225593.1"/>
    <property type="molecule type" value="Genomic_DNA"/>
</dbReference>
<keyword evidence="3" id="KW-0732">Signal</keyword>
<dbReference type="SMR" id="A0A7I8WS33"/>
<evidence type="ECO:0000313" key="4">
    <source>
        <dbReference type="EMBL" id="CAD5225593.1"/>
    </source>
</evidence>
<feature type="disulfide bond" evidence="2">
    <location>
        <begin position="41"/>
        <end position="79"/>
    </location>
</feature>
<keyword evidence="5" id="KW-1185">Reference proteome</keyword>
<dbReference type="PANTHER" id="PTHR35981">
    <property type="entry name" value="ION TRANSPORT PEPTIDE, ISOFORM C"/>
    <property type="match status" value="1"/>
</dbReference>
<evidence type="ECO:0000256" key="3">
    <source>
        <dbReference type="SAM" id="SignalP"/>
    </source>
</evidence>
<protein>
    <submittedName>
        <fullName evidence="4">(pine wood nematode) hypothetical protein</fullName>
    </submittedName>
</protein>
<dbReference type="Proteomes" id="UP000659654">
    <property type="component" value="Unassembled WGS sequence"/>
</dbReference>
<feature type="chain" id="PRO_5035412471" evidence="3">
    <location>
        <begin position="17"/>
        <end position="95"/>
    </location>
</feature>
<dbReference type="SUPFAM" id="SSF81778">
    <property type="entry name" value="Crustacean CHH/MIH/GIH neurohormone"/>
    <property type="match status" value="1"/>
</dbReference>
<feature type="disulfide bond" evidence="2">
    <location>
        <begin position="57"/>
        <end position="75"/>
    </location>
</feature>
<evidence type="ECO:0000256" key="1">
    <source>
        <dbReference type="ARBA" id="ARBA00005447"/>
    </source>
</evidence>
<feature type="signal peptide" evidence="3">
    <location>
        <begin position="1"/>
        <end position="16"/>
    </location>
</feature>
<organism evidence="4 5">
    <name type="scientific">Bursaphelenchus xylophilus</name>
    <name type="common">Pinewood nematode worm</name>
    <name type="synonym">Aphelenchoides xylophilus</name>
    <dbReference type="NCBI Taxonomy" id="6326"/>
    <lineage>
        <taxon>Eukaryota</taxon>
        <taxon>Metazoa</taxon>
        <taxon>Ecdysozoa</taxon>
        <taxon>Nematoda</taxon>
        <taxon>Chromadorea</taxon>
        <taxon>Rhabditida</taxon>
        <taxon>Tylenchina</taxon>
        <taxon>Tylenchomorpha</taxon>
        <taxon>Aphelenchoidea</taxon>
        <taxon>Aphelenchoididae</taxon>
        <taxon>Bursaphelenchus</taxon>
    </lineage>
</organism>
<gene>
    <name evidence="4" type="ORF">BXYJ_LOCUS8622</name>
</gene>
<dbReference type="EMBL" id="CAJFCV020000004">
    <property type="protein sequence ID" value="CAG9114790.1"/>
    <property type="molecule type" value="Genomic_DNA"/>
</dbReference>
<dbReference type="GO" id="GO:0007623">
    <property type="term" value="P:circadian rhythm"/>
    <property type="evidence" value="ECO:0007669"/>
    <property type="project" value="TreeGrafter"/>
</dbReference>
<evidence type="ECO:0000313" key="5">
    <source>
        <dbReference type="Proteomes" id="UP000659654"/>
    </source>
</evidence>
<name>A0A7I8WS33_BURXY</name>
<dbReference type="PANTHER" id="PTHR35981:SF2">
    <property type="entry name" value="ION TRANSPORT PEPTIDE, ISOFORM C"/>
    <property type="match status" value="1"/>
</dbReference>
<dbReference type="InterPro" id="IPR035957">
    <property type="entry name" value="Crust_neurohorm_sf"/>
</dbReference>
<comment type="similarity">
    <text evidence="1">Belongs to the arthropod CHH/MIH/GIH/VIH hormone family.</text>
</comment>